<gene>
    <name evidence="2" type="ORF">A3D78_05785</name>
</gene>
<protein>
    <recommendedName>
        <fullName evidence="1">HEPN AbiU2-like domain-containing protein</fullName>
    </recommendedName>
</protein>
<organism evidence="2 3">
    <name type="scientific">Candidatus Gottesmanbacteria bacterium RIFCSPHIGHO2_02_FULL_39_14</name>
    <dbReference type="NCBI Taxonomy" id="1798383"/>
    <lineage>
        <taxon>Bacteria</taxon>
        <taxon>Candidatus Gottesmaniibacteriota</taxon>
    </lineage>
</organism>
<dbReference type="STRING" id="1798383.A3D78_05785"/>
<comment type="caution">
    <text evidence="2">The sequence shown here is derived from an EMBL/GenBank/DDBJ whole genome shotgun (WGS) entry which is preliminary data.</text>
</comment>
<dbReference type="InterPro" id="IPR040704">
    <property type="entry name" value="HEPN_AbiU2"/>
</dbReference>
<feature type="domain" description="HEPN AbiU2-like" evidence="1">
    <location>
        <begin position="68"/>
        <end position="191"/>
    </location>
</feature>
<name>A0A1F6A2N6_9BACT</name>
<evidence type="ECO:0000313" key="3">
    <source>
        <dbReference type="Proteomes" id="UP000176253"/>
    </source>
</evidence>
<reference evidence="2 3" key="1">
    <citation type="journal article" date="2016" name="Nat. Commun.">
        <title>Thousands of microbial genomes shed light on interconnected biogeochemical processes in an aquifer system.</title>
        <authorList>
            <person name="Anantharaman K."/>
            <person name="Brown C.T."/>
            <person name="Hug L.A."/>
            <person name="Sharon I."/>
            <person name="Castelle C.J."/>
            <person name="Probst A.J."/>
            <person name="Thomas B.C."/>
            <person name="Singh A."/>
            <person name="Wilkins M.J."/>
            <person name="Karaoz U."/>
            <person name="Brodie E.L."/>
            <person name="Williams K.H."/>
            <person name="Hubbard S.S."/>
            <person name="Banfield J.F."/>
        </authorList>
    </citation>
    <scope>NUCLEOTIDE SEQUENCE [LARGE SCALE GENOMIC DNA]</scope>
</reference>
<dbReference type="Pfam" id="PF18734">
    <property type="entry name" value="HEPN_AbiU2"/>
    <property type="match status" value="1"/>
</dbReference>
<evidence type="ECO:0000259" key="1">
    <source>
        <dbReference type="Pfam" id="PF18734"/>
    </source>
</evidence>
<dbReference type="AlphaFoldDB" id="A0A1F6A2N6"/>
<dbReference type="Proteomes" id="UP000176253">
    <property type="component" value="Unassembled WGS sequence"/>
</dbReference>
<proteinExistence type="predicted"/>
<dbReference type="EMBL" id="MFJM01000012">
    <property type="protein sequence ID" value="OGG18938.1"/>
    <property type="molecule type" value="Genomic_DNA"/>
</dbReference>
<sequence length="210" mass="24542">MDKVKKWQKEIEVITGDVEDLLYSKYQAEELEKIIRANPFVQQNISSFWEHYKLNYTYFIVSKIWHQIDEDTRSLSLINLLKDLLTNHRVITKSWWVSQGSNALSSSTFEEEFGKGDNLDLNLVCEDIQSLKDSTKEIKEFRHKQVGHKDNSGKFTSNISYTKIKEAIGQIEKLVIKYQLLLTQSGYESLTPVPDDWQVAFTKGWINNEK</sequence>
<evidence type="ECO:0000313" key="2">
    <source>
        <dbReference type="EMBL" id="OGG18938.1"/>
    </source>
</evidence>
<accession>A0A1F6A2N6</accession>